<feature type="repeat" description="WD" evidence="3">
    <location>
        <begin position="471"/>
        <end position="512"/>
    </location>
</feature>
<sequence>MLSAEIFCANCGAANKPEDDYCFACHEPLQHAGAPAAVSTAPAKPLLRQRYRVLERLGQGGMGSVYKAEDTELGNRPVAIKELSQRGLNQQESQGAEVSFKHEALLLAGLMHPNLPRIYENFTESGRWYLVMDFIEGETLEEYLVKRGGKLPWSEIYEIGIQLCSVLQYLHTRPTPIIFRDLKPLNVMLTPNHQVYLIDFGIARLFKPGQAHDTIAFGSPGYAAPEQYGKSQTRPSADIYSLGAMLHQMLTGIDPSTTPFAFSKVPNIPISLQALLDQMLDLNPGKRIAYVEMVREALQRINSKNSTLLSTANRIATTPASQNRPATPVYTPPTTTNHPAAPKLSYVASRIDQSANAGTTDANGAAANQSAGNAAPAFSGGKPGYQSFVYVPGTYNPDPAQNTKSTLPDPTTPASYVGKSVGFYPGHMGIVTSLCWSPSSQQIASAGRDKTVQIWDIKRGEMQALYSGNLENSRSRSIEAVAWSPSGKLLACASDDGIVQVWTSDSLQTMFTYRQPRQHMHALAWSPDGEWLASASDNNLYIWKARNGETIASWESGYGIINSIAWSPATNNLVLGYEERIVEVMSLTQQRSWKREAIYRGHQGEVRKVAMSPDGTQVASASTDKTVQVWDATSGQRRLSYHGHTAAVYTLGWSPDGQSIVSASADGTIQIWDASDGTPHFTHPSHNPTVYAIAWSPDGRYIASSAHSQVHVWQATDK</sequence>
<feature type="region of interest" description="Disordered" evidence="5">
    <location>
        <begin position="355"/>
        <end position="378"/>
    </location>
</feature>
<accession>A0ABQ6FVM6</accession>
<evidence type="ECO:0000256" key="5">
    <source>
        <dbReference type="SAM" id="MobiDB-lite"/>
    </source>
</evidence>
<evidence type="ECO:0000256" key="2">
    <source>
        <dbReference type="ARBA" id="ARBA00022737"/>
    </source>
</evidence>
<evidence type="ECO:0000313" key="8">
    <source>
        <dbReference type="Proteomes" id="UP001344906"/>
    </source>
</evidence>
<dbReference type="SMART" id="SM00320">
    <property type="entry name" value="WD40"/>
    <property type="match status" value="7"/>
</dbReference>
<dbReference type="Proteomes" id="UP001344906">
    <property type="component" value="Unassembled WGS sequence"/>
</dbReference>
<dbReference type="InterPro" id="IPR001680">
    <property type="entry name" value="WD40_rpt"/>
</dbReference>
<dbReference type="SUPFAM" id="SSF50978">
    <property type="entry name" value="WD40 repeat-like"/>
    <property type="match status" value="1"/>
</dbReference>
<name>A0ABQ6FVM6_9CHLR</name>
<evidence type="ECO:0000256" key="1">
    <source>
        <dbReference type="ARBA" id="ARBA00022574"/>
    </source>
</evidence>
<organism evidence="7 8">
    <name type="scientific">Dictyobacter halimunensis</name>
    <dbReference type="NCBI Taxonomy" id="3026934"/>
    <lineage>
        <taxon>Bacteria</taxon>
        <taxon>Bacillati</taxon>
        <taxon>Chloroflexota</taxon>
        <taxon>Ktedonobacteria</taxon>
        <taxon>Ktedonobacterales</taxon>
        <taxon>Dictyobacteraceae</taxon>
        <taxon>Dictyobacter</taxon>
    </lineage>
</organism>
<feature type="region of interest" description="Disordered" evidence="5">
    <location>
        <begin position="318"/>
        <end position="340"/>
    </location>
</feature>
<gene>
    <name evidence="7" type="ORF">KDH_51630</name>
</gene>
<proteinExistence type="predicted"/>
<dbReference type="InterPro" id="IPR017441">
    <property type="entry name" value="Protein_kinase_ATP_BS"/>
</dbReference>
<evidence type="ECO:0000256" key="4">
    <source>
        <dbReference type="PROSITE-ProRule" id="PRU10141"/>
    </source>
</evidence>
<dbReference type="Pfam" id="PF00069">
    <property type="entry name" value="Pkinase"/>
    <property type="match status" value="1"/>
</dbReference>
<dbReference type="PROSITE" id="PS00107">
    <property type="entry name" value="PROTEIN_KINASE_ATP"/>
    <property type="match status" value="1"/>
</dbReference>
<dbReference type="Gene3D" id="1.10.510.10">
    <property type="entry name" value="Transferase(Phosphotransferase) domain 1"/>
    <property type="match status" value="1"/>
</dbReference>
<dbReference type="CDD" id="cd00200">
    <property type="entry name" value="WD40"/>
    <property type="match status" value="1"/>
</dbReference>
<dbReference type="Pfam" id="PF00400">
    <property type="entry name" value="WD40"/>
    <property type="match status" value="6"/>
</dbReference>
<evidence type="ECO:0000313" key="7">
    <source>
        <dbReference type="EMBL" id="GLV58330.1"/>
    </source>
</evidence>
<keyword evidence="1 3" id="KW-0853">WD repeat</keyword>
<feature type="repeat" description="WD" evidence="3">
    <location>
        <begin position="424"/>
        <end position="465"/>
    </location>
</feature>
<dbReference type="InterPro" id="IPR020472">
    <property type="entry name" value="WD40_PAC1"/>
</dbReference>
<dbReference type="RefSeq" id="WP_338254501.1">
    <property type="nucleotide sequence ID" value="NZ_BSRI01000002.1"/>
</dbReference>
<evidence type="ECO:0000259" key="6">
    <source>
        <dbReference type="PROSITE" id="PS50011"/>
    </source>
</evidence>
<evidence type="ECO:0000256" key="3">
    <source>
        <dbReference type="PROSITE-ProRule" id="PRU00221"/>
    </source>
</evidence>
<dbReference type="PANTHER" id="PTHR19848:SF8">
    <property type="entry name" value="F-BOX AND WD REPEAT DOMAIN CONTAINING 7"/>
    <property type="match status" value="1"/>
</dbReference>
<dbReference type="InterPro" id="IPR036322">
    <property type="entry name" value="WD40_repeat_dom_sf"/>
</dbReference>
<keyword evidence="8" id="KW-1185">Reference proteome</keyword>
<dbReference type="InterPro" id="IPR019775">
    <property type="entry name" value="WD40_repeat_CS"/>
</dbReference>
<reference evidence="7 8" key="1">
    <citation type="submission" date="2023-02" db="EMBL/GenBank/DDBJ databases">
        <title>Dictyobacter halimunensis sp. nov., a new member of the class Ktedonobacteria from forest soil in a geothermal area.</title>
        <authorList>
            <person name="Rachmania M.K."/>
            <person name="Ningsih F."/>
            <person name="Sakai Y."/>
            <person name="Yabe S."/>
            <person name="Yokota A."/>
            <person name="Sjamsuridzal W."/>
        </authorList>
    </citation>
    <scope>NUCLEOTIDE SEQUENCE [LARGE SCALE GENOMIC DNA]</scope>
    <source>
        <strain evidence="7 8">S3.2.2.5</strain>
    </source>
</reference>
<keyword evidence="2" id="KW-0677">Repeat</keyword>
<feature type="repeat" description="WD" evidence="3">
    <location>
        <begin position="599"/>
        <end position="640"/>
    </location>
</feature>
<dbReference type="PRINTS" id="PR00320">
    <property type="entry name" value="GPROTEINBRPT"/>
</dbReference>
<dbReference type="Gene3D" id="2.130.10.10">
    <property type="entry name" value="YVTN repeat-like/Quinoprotein amine dehydrogenase"/>
    <property type="match status" value="3"/>
</dbReference>
<dbReference type="EMBL" id="BSRI01000002">
    <property type="protein sequence ID" value="GLV58330.1"/>
    <property type="molecule type" value="Genomic_DNA"/>
</dbReference>
<dbReference type="PROSITE" id="PS50082">
    <property type="entry name" value="WD_REPEATS_2"/>
    <property type="match status" value="5"/>
</dbReference>
<dbReference type="Gene3D" id="3.30.200.20">
    <property type="entry name" value="Phosphorylase Kinase, domain 1"/>
    <property type="match status" value="1"/>
</dbReference>
<dbReference type="SUPFAM" id="SSF56112">
    <property type="entry name" value="Protein kinase-like (PK-like)"/>
    <property type="match status" value="1"/>
</dbReference>
<dbReference type="PROSITE" id="PS00678">
    <property type="entry name" value="WD_REPEATS_1"/>
    <property type="match status" value="2"/>
</dbReference>
<dbReference type="PROSITE" id="PS50011">
    <property type="entry name" value="PROTEIN_KINASE_DOM"/>
    <property type="match status" value="1"/>
</dbReference>
<keyword evidence="4" id="KW-0547">Nucleotide-binding</keyword>
<feature type="repeat" description="WD" evidence="3">
    <location>
        <begin position="641"/>
        <end position="682"/>
    </location>
</feature>
<comment type="caution">
    <text evidence="7">The sequence shown here is derived from an EMBL/GenBank/DDBJ whole genome shotgun (WGS) entry which is preliminary data.</text>
</comment>
<dbReference type="InterPro" id="IPR011009">
    <property type="entry name" value="Kinase-like_dom_sf"/>
</dbReference>
<feature type="binding site" evidence="4">
    <location>
        <position position="81"/>
    </location>
    <ligand>
        <name>ATP</name>
        <dbReference type="ChEBI" id="CHEBI:30616"/>
    </ligand>
</feature>
<dbReference type="PANTHER" id="PTHR19848">
    <property type="entry name" value="WD40 REPEAT PROTEIN"/>
    <property type="match status" value="1"/>
</dbReference>
<protein>
    <recommendedName>
        <fullName evidence="6">Protein kinase domain-containing protein</fullName>
    </recommendedName>
</protein>
<dbReference type="InterPro" id="IPR000719">
    <property type="entry name" value="Prot_kinase_dom"/>
</dbReference>
<dbReference type="CDD" id="cd14014">
    <property type="entry name" value="STKc_PknB_like"/>
    <property type="match status" value="1"/>
</dbReference>
<dbReference type="PROSITE" id="PS50294">
    <property type="entry name" value="WD_REPEATS_REGION"/>
    <property type="match status" value="5"/>
</dbReference>
<feature type="repeat" description="WD" evidence="3">
    <location>
        <begin position="683"/>
        <end position="718"/>
    </location>
</feature>
<keyword evidence="4" id="KW-0067">ATP-binding</keyword>
<dbReference type="SMART" id="SM00220">
    <property type="entry name" value="S_TKc"/>
    <property type="match status" value="1"/>
</dbReference>
<feature type="compositionally biased region" description="Low complexity" evidence="5">
    <location>
        <begin position="325"/>
        <end position="340"/>
    </location>
</feature>
<dbReference type="InterPro" id="IPR015943">
    <property type="entry name" value="WD40/YVTN_repeat-like_dom_sf"/>
</dbReference>
<feature type="domain" description="Protein kinase" evidence="6">
    <location>
        <begin position="51"/>
        <end position="308"/>
    </location>
</feature>
<feature type="compositionally biased region" description="Low complexity" evidence="5">
    <location>
        <begin position="355"/>
        <end position="377"/>
    </location>
</feature>